<gene>
    <name evidence="12" type="ORF">ANANG_G00149910</name>
</gene>
<dbReference type="Proteomes" id="UP001044222">
    <property type="component" value="Chromosome 8"/>
</dbReference>
<evidence type="ECO:0000256" key="3">
    <source>
        <dbReference type="ARBA" id="ARBA00023018"/>
    </source>
</evidence>
<dbReference type="InterPro" id="IPR003131">
    <property type="entry name" value="T1-type_BTB"/>
</dbReference>
<proteinExistence type="predicted"/>
<sequence>MAPLHRLSSISRDVFTRYHPVRKAAGASAQLLLQSWPFTRATACTPVNFIRASDHERHRLHPENCHRWRIENKALEGRGKKQQLLGPNQDFCAYHGSRICVCMTETMALSGNCRTYPPTKEQGSVQNSFPDVIELNVGGQVYYTRHATLISTPNSLLGRIFSPKKDATNDLARDPKGRYFIDRDGFLFRYVLDYLRDKQVVLPDHFPEKGRLKKEAEYFQLPELVKILTPEDLKQSPDDYYHSDFDDASQGSDQRMCPPSSLVPASRKYGFITVGYRGSCTMGRESQTDAKFRRVPRILICGRIALAKEVFGETLNESRDPDRTPERYTSRFYLKFKHLERAFDMLSECGFQMVACNSSVTASFVNQYTEDKIWSSYTEYVFYRGPSRWSSPHCDCCCTNHKGDREAVSGNSFSELSTSSSESQSEASSPQGTVICGPVSRQANIQTLDRPPKKGPVQMLQQSEQRRKSDLLRTLTAGSRDTSTCKKRPVKEKMTIEEELEKCIQDFRKIKIPEHFPRGSMCGSRTSSGSTASEPRSTPPP</sequence>
<dbReference type="FunFam" id="3.30.710.10:FF:000031">
    <property type="entry name" value="BTB/POZ domain-containing protein KCTD16"/>
    <property type="match status" value="1"/>
</dbReference>
<dbReference type="Pfam" id="PF02214">
    <property type="entry name" value="BTB_2"/>
    <property type="match status" value="1"/>
</dbReference>
<protein>
    <recommendedName>
        <fullName evidence="11">BTB domain-containing protein</fullName>
    </recommendedName>
</protein>
<keyword evidence="2" id="KW-0597">Phosphoprotein</keyword>
<evidence type="ECO:0000256" key="10">
    <source>
        <dbReference type="SAM" id="MobiDB-lite"/>
    </source>
</evidence>
<keyword evidence="13" id="KW-1185">Reference proteome</keyword>
<keyword evidence="6" id="KW-0966">Cell projection</keyword>
<feature type="domain" description="BTB" evidence="11">
    <location>
        <begin position="131"/>
        <end position="236"/>
    </location>
</feature>
<dbReference type="GO" id="GO:0008277">
    <property type="term" value="P:regulation of G protein-coupled receptor signaling pathway"/>
    <property type="evidence" value="ECO:0007669"/>
    <property type="project" value="TreeGrafter"/>
</dbReference>
<keyword evidence="3" id="KW-0770">Synapse</keyword>
<comment type="function">
    <text evidence="9">Auxiliary subunit of GABA-B receptors that determine the pharmacology and kinetics of the receptor response. Increases agonist potency and markedly alter the G-protein signaling of the receptors by accelerating onset and promoting desensitization.</text>
</comment>
<reference evidence="12" key="1">
    <citation type="submission" date="2021-01" db="EMBL/GenBank/DDBJ databases">
        <title>A chromosome-scale assembly of European eel, Anguilla anguilla.</title>
        <authorList>
            <person name="Henkel C."/>
            <person name="Jong-Raadsen S.A."/>
            <person name="Dufour S."/>
            <person name="Weltzien F.-A."/>
            <person name="Palstra A.P."/>
            <person name="Pelster B."/>
            <person name="Spaink H.P."/>
            <person name="Van Den Thillart G.E."/>
            <person name="Jansen H."/>
            <person name="Zahm M."/>
            <person name="Klopp C."/>
            <person name="Cedric C."/>
            <person name="Louis A."/>
            <person name="Berthelot C."/>
            <person name="Parey E."/>
            <person name="Roest Crollius H."/>
            <person name="Montfort J."/>
            <person name="Robinson-Rechavi M."/>
            <person name="Bucao C."/>
            <person name="Bouchez O."/>
            <person name="Gislard M."/>
            <person name="Lluch J."/>
            <person name="Milhes M."/>
            <person name="Lampietro C."/>
            <person name="Lopez Roques C."/>
            <person name="Donnadieu C."/>
            <person name="Braasch I."/>
            <person name="Desvignes T."/>
            <person name="Postlethwait J."/>
            <person name="Bobe J."/>
            <person name="Guiguen Y."/>
            <person name="Dirks R."/>
        </authorList>
    </citation>
    <scope>NUCLEOTIDE SEQUENCE</scope>
    <source>
        <strain evidence="12">Tag_6206</strain>
        <tissue evidence="12">Liver</tissue>
    </source>
</reference>
<evidence type="ECO:0000256" key="5">
    <source>
        <dbReference type="ARBA" id="ARBA00023257"/>
    </source>
</evidence>
<feature type="compositionally biased region" description="Polar residues" evidence="10">
    <location>
        <begin position="523"/>
        <end position="541"/>
    </location>
</feature>
<feature type="region of interest" description="Disordered" evidence="10">
    <location>
        <begin position="409"/>
        <end position="470"/>
    </location>
</feature>
<dbReference type="SMART" id="SM00225">
    <property type="entry name" value="BTB"/>
    <property type="match status" value="1"/>
</dbReference>
<dbReference type="CDD" id="cd18398">
    <property type="entry name" value="BTB_POZ_KCTD16"/>
    <property type="match status" value="1"/>
</dbReference>
<evidence type="ECO:0000256" key="8">
    <source>
        <dbReference type="ARBA" id="ARBA00034111"/>
    </source>
</evidence>
<evidence type="ECO:0000259" key="11">
    <source>
        <dbReference type="SMART" id="SM00225"/>
    </source>
</evidence>
<dbReference type="Pfam" id="PF23110">
    <property type="entry name" value="H1_KCTD8_12_16"/>
    <property type="match status" value="1"/>
</dbReference>
<evidence type="ECO:0000256" key="7">
    <source>
        <dbReference type="ARBA" id="ARBA00034100"/>
    </source>
</evidence>
<keyword evidence="4" id="KW-0472">Membrane</keyword>
<feature type="compositionally biased region" description="Low complexity" evidence="10">
    <location>
        <begin position="409"/>
        <end position="429"/>
    </location>
</feature>
<dbReference type="CDD" id="cd22219">
    <property type="entry name" value="H1_KCTD16"/>
    <property type="match status" value="1"/>
</dbReference>
<dbReference type="InterPro" id="IPR011333">
    <property type="entry name" value="SKP1/BTB/POZ_sf"/>
</dbReference>
<dbReference type="PANTHER" id="PTHR14499">
    <property type="entry name" value="POTASSIUM CHANNEL TETRAMERIZATION DOMAIN-CONTAINING"/>
    <property type="match status" value="1"/>
</dbReference>
<dbReference type="PANTHER" id="PTHR14499:SF28">
    <property type="entry name" value="BTB_POZ DOMAIN-CONTAINING PROTEIN KCTD16"/>
    <property type="match status" value="1"/>
</dbReference>
<feature type="region of interest" description="Disordered" evidence="10">
    <location>
        <begin position="515"/>
        <end position="541"/>
    </location>
</feature>
<dbReference type="SUPFAM" id="SSF54695">
    <property type="entry name" value="POZ domain"/>
    <property type="match status" value="1"/>
</dbReference>
<evidence type="ECO:0000313" key="12">
    <source>
        <dbReference type="EMBL" id="KAG5843349.1"/>
    </source>
</evidence>
<dbReference type="GO" id="GO:0042734">
    <property type="term" value="C:presynaptic membrane"/>
    <property type="evidence" value="ECO:0007669"/>
    <property type="project" value="UniProtKB-SubCell"/>
</dbReference>
<evidence type="ECO:0000256" key="4">
    <source>
        <dbReference type="ARBA" id="ARBA00023136"/>
    </source>
</evidence>
<dbReference type="InterPro" id="IPR049903">
    <property type="entry name" value="H1_KCTD16"/>
</dbReference>
<evidence type="ECO:0000256" key="1">
    <source>
        <dbReference type="ARBA" id="ARBA00022475"/>
    </source>
</evidence>
<evidence type="ECO:0000256" key="2">
    <source>
        <dbReference type="ARBA" id="ARBA00022553"/>
    </source>
</evidence>
<dbReference type="GO" id="GO:0043235">
    <property type="term" value="C:receptor complex"/>
    <property type="evidence" value="ECO:0007669"/>
    <property type="project" value="TreeGrafter"/>
</dbReference>
<dbReference type="InterPro" id="IPR057093">
    <property type="entry name" value="H1_KCTD8_12_16"/>
</dbReference>
<evidence type="ECO:0000313" key="13">
    <source>
        <dbReference type="Proteomes" id="UP001044222"/>
    </source>
</evidence>
<accession>A0A9D3M6F9</accession>
<dbReference type="GO" id="GO:0045211">
    <property type="term" value="C:postsynaptic membrane"/>
    <property type="evidence" value="ECO:0007669"/>
    <property type="project" value="UniProtKB-SubCell"/>
</dbReference>
<comment type="caution">
    <text evidence="12">The sequence shown here is derived from an EMBL/GenBank/DDBJ whole genome shotgun (WGS) entry which is preliminary data.</text>
</comment>
<keyword evidence="1" id="KW-1003">Cell membrane</keyword>
<keyword evidence="5" id="KW-0628">Postsynaptic cell membrane</keyword>
<dbReference type="EMBL" id="JAFIRN010000008">
    <property type="protein sequence ID" value="KAG5843349.1"/>
    <property type="molecule type" value="Genomic_DNA"/>
</dbReference>
<organism evidence="12 13">
    <name type="scientific">Anguilla anguilla</name>
    <name type="common">European freshwater eel</name>
    <name type="synonym">Muraena anguilla</name>
    <dbReference type="NCBI Taxonomy" id="7936"/>
    <lineage>
        <taxon>Eukaryota</taxon>
        <taxon>Metazoa</taxon>
        <taxon>Chordata</taxon>
        <taxon>Craniata</taxon>
        <taxon>Vertebrata</taxon>
        <taxon>Euteleostomi</taxon>
        <taxon>Actinopterygii</taxon>
        <taxon>Neopterygii</taxon>
        <taxon>Teleostei</taxon>
        <taxon>Anguilliformes</taxon>
        <taxon>Anguillidae</taxon>
        <taxon>Anguilla</taxon>
    </lineage>
</organism>
<name>A0A9D3M6F9_ANGAN</name>
<dbReference type="GO" id="GO:0051260">
    <property type="term" value="P:protein homooligomerization"/>
    <property type="evidence" value="ECO:0007669"/>
    <property type="project" value="InterPro"/>
</dbReference>
<dbReference type="AlphaFoldDB" id="A0A9D3M6F9"/>
<evidence type="ECO:0000256" key="9">
    <source>
        <dbReference type="ARBA" id="ARBA00057758"/>
    </source>
</evidence>
<dbReference type="Gene3D" id="3.30.710.10">
    <property type="entry name" value="Potassium Channel Kv1.1, Chain A"/>
    <property type="match status" value="1"/>
</dbReference>
<evidence type="ECO:0000256" key="6">
    <source>
        <dbReference type="ARBA" id="ARBA00023273"/>
    </source>
</evidence>
<dbReference type="InterPro" id="IPR000210">
    <property type="entry name" value="BTB/POZ_dom"/>
</dbReference>
<comment type="subcellular location">
    <subcellularLocation>
        <location evidence="7">Postsynaptic cell membrane</location>
    </subcellularLocation>
    <subcellularLocation>
        <location evidence="8">Presynaptic cell membrane</location>
    </subcellularLocation>
</comment>